<dbReference type="eggNOG" id="COG1396">
    <property type="taxonomic scope" value="Bacteria"/>
</dbReference>
<dbReference type="Proteomes" id="UP000027931">
    <property type="component" value="Unassembled WGS sequence"/>
</dbReference>
<accession>A0A074LMD8</accession>
<organism evidence="3 4">
    <name type="scientific">Tumebacillus flagellatus</name>
    <dbReference type="NCBI Taxonomy" id="1157490"/>
    <lineage>
        <taxon>Bacteria</taxon>
        <taxon>Bacillati</taxon>
        <taxon>Bacillota</taxon>
        <taxon>Bacilli</taxon>
        <taxon>Bacillales</taxon>
        <taxon>Alicyclobacillaceae</taxon>
        <taxon>Tumebacillus</taxon>
    </lineage>
</organism>
<evidence type="ECO:0000259" key="2">
    <source>
        <dbReference type="PROSITE" id="PS50943"/>
    </source>
</evidence>
<dbReference type="eggNOG" id="COG3440">
    <property type="taxonomic scope" value="Bacteria"/>
</dbReference>
<dbReference type="PROSITE" id="PS50943">
    <property type="entry name" value="HTH_CROC1"/>
    <property type="match status" value="1"/>
</dbReference>
<dbReference type="GO" id="GO:0003677">
    <property type="term" value="F:DNA binding"/>
    <property type="evidence" value="ECO:0007669"/>
    <property type="project" value="UniProtKB-KW"/>
</dbReference>
<dbReference type="GO" id="GO:0005829">
    <property type="term" value="C:cytosol"/>
    <property type="evidence" value="ECO:0007669"/>
    <property type="project" value="TreeGrafter"/>
</dbReference>
<evidence type="ECO:0000256" key="1">
    <source>
        <dbReference type="ARBA" id="ARBA00023125"/>
    </source>
</evidence>
<dbReference type="Pfam" id="PF13391">
    <property type="entry name" value="HNH_2"/>
    <property type="match status" value="1"/>
</dbReference>
<dbReference type="RefSeq" id="WP_081857120.1">
    <property type="nucleotide sequence ID" value="NZ_JMIR01000013.1"/>
</dbReference>
<keyword evidence="1" id="KW-0238">DNA-binding</keyword>
<keyword evidence="4" id="KW-1185">Reference proteome</keyword>
<name>A0A074LMD8_9BACL</name>
<dbReference type="SMART" id="SM00530">
    <property type="entry name" value="HTH_XRE"/>
    <property type="match status" value="1"/>
</dbReference>
<feature type="domain" description="HTH cro/C1-type" evidence="2">
    <location>
        <begin position="8"/>
        <end position="61"/>
    </location>
</feature>
<dbReference type="SUPFAM" id="SSF47413">
    <property type="entry name" value="lambda repressor-like DNA-binding domains"/>
    <property type="match status" value="1"/>
</dbReference>
<dbReference type="CDD" id="cd00085">
    <property type="entry name" value="HNHc"/>
    <property type="match status" value="1"/>
</dbReference>
<dbReference type="InterPro" id="IPR010982">
    <property type="entry name" value="Lambda_DNA-bd_dom_sf"/>
</dbReference>
<dbReference type="EMBL" id="JMIR01000013">
    <property type="protein sequence ID" value="KEO83266.1"/>
    <property type="molecule type" value="Genomic_DNA"/>
</dbReference>
<dbReference type="PANTHER" id="PTHR46797">
    <property type="entry name" value="HTH-TYPE TRANSCRIPTIONAL REGULATOR"/>
    <property type="match status" value="1"/>
</dbReference>
<dbReference type="STRING" id="1157490.EL26_11285"/>
<protein>
    <recommendedName>
        <fullName evidence="2">HTH cro/C1-type domain-containing protein</fullName>
    </recommendedName>
</protein>
<dbReference type="GO" id="GO:0003700">
    <property type="term" value="F:DNA-binding transcription factor activity"/>
    <property type="evidence" value="ECO:0007669"/>
    <property type="project" value="TreeGrafter"/>
</dbReference>
<dbReference type="Gene3D" id="1.10.30.50">
    <property type="match status" value="1"/>
</dbReference>
<proteinExistence type="predicted"/>
<sequence>MSTLGQKIRELRMRLGLTQSDLAAGLITPSMVSQIEHDKANSSYKVLEAIATKLEVSIEYFLSVHQPKEEETILSKLLRLYASFETCLPRHLLQDKSFLLSVFMWRQKKEVATCKVSVSEEVSREVKPRARRKPVVRNRMDLMVEKEKERLFVNPEPQLTDPKLGRRRSNKFREFVKYIYGFACAVCGSALRDHSGNPEVESAHFYPKSMHGSDDVRNGICLCRNHHWAFDAGLFSISNNYEIMIGKDLPPEPAYDVIRKWAGKRIRLPKELIFRPHRLFMEAHRTWIGLQP</sequence>
<dbReference type="PANTHER" id="PTHR46797:SF1">
    <property type="entry name" value="METHYLPHOSPHONATE SYNTHASE"/>
    <property type="match status" value="1"/>
</dbReference>
<dbReference type="Pfam" id="PF01381">
    <property type="entry name" value="HTH_3"/>
    <property type="match status" value="1"/>
</dbReference>
<dbReference type="SMART" id="SM00507">
    <property type="entry name" value="HNHc"/>
    <property type="match status" value="1"/>
</dbReference>
<dbReference type="InterPro" id="IPR001387">
    <property type="entry name" value="Cro/C1-type_HTH"/>
</dbReference>
<dbReference type="InterPro" id="IPR050807">
    <property type="entry name" value="TransReg_Diox_bact_type"/>
</dbReference>
<comment type="caution">
    <text evidence="3">The sequence shown here is derived from an EMBL/GenBank/DDBJ whole genome shotgun (WGS) entry which is preliminary data.</text>
</comment>
<evidence type="ECO:0000313" key="3">
    <source>
        <dbReference type="EMBL" id="KEO83266.1"/>
    </source>
</evidence>
<dbReference type="InterPro" id="IPR011990">
    <property type="entry name" value="TPR-like_helical_dom_sf"/>
</dbReference>
<dbReference type="Gene3D" id="1.25.40.10">
    <property type="entry name" value="Tetratricopeptide repeat domain"/>
    <property type="match status" value="1"/>
</dbReference>
<gene>
    <name evidence="3" type="ORF">EL26_11285</name>
</gene>
<reference evidence="3 4" key="1">
    <citation type="journal article" date="2013" name="Int. J. Syst. Evol. Microbiol.">
        <title>Tumebacillus flagellatus sp. nov., an alpha-amylase/pullulanase-producing bacterium isolated from cassava wastewater.</title>
        <authorList>
            <person name="Wang Q."/>
            <person name="Xie N."/>
            <person name="Qin Y."/>
            <person name="Shen N."/>
            <person name="Zhu J."/>
            <person name="Mi H."/>
            <person name="Huang R."/>
        </authorList>
    </citation>
    <scope>NUCLEOTIDE SEQUENCE [LARGE SCALE GENOMIC DNA]</scope>
    <source>
        <strain evidence="3 4">GST4</strain>
    </source>
</reference>
<evidence type="ECO:0000313" key="4">
    <source>
        <dbReference type="Proteomes" id="UP000027931"/>
    </source>
</evidence>
<dbReference type="CDD" id="cd00093">
    <property type="entry name" value="HTH_XRE"/>
    <property type="match status" value="1"/>
</dbReference>
<dbReference type="InterPro" id="IPR003615">
    <property type="entry name" value="HNH_nuc"/>
</dbReference>
<dbReference type="AlphaFoldDB" id="A0A074LMD8"/>